<feature type="transmembrane region" description="Helical" evidence="6">
    <location>
        <begin position="389"/>
        <end position="415"/>
    </location>
</feature>
<dbReference type="PANTHER" id="PTHR30572:SF18">
    <property type="entry name" value="ABC-TYPE MACROLIDE FAMILY EXPORT SYSTEM PERMEASE COMPONENT 2"/>
    <property type="match status" value="1"/>
</dbReference>
<dbReference type="InterPro" id="IPR050250">
    <property type="entry name" value="Macrolide_Exporter_MacB"/>
</dbReference>
<feature type="transmembrane region" description="Helical" evidence="6">
    <location>
        <begin position="348"/>
        <end position="369"/>
    </location>
</feature>
<protein>
    <submittedName>
        <fullName evidence="9">FtsX-like permease family protein</fullName>
    </submittedName>
</protein>
<feature type="transmembrane region" description="Helical" evidence="6">
    <location>
        <begin position="292"/>
        <end position="314"/>
    </location>
</feature>
<dbReference type="RefSeq" id="WP_147032715.1">
    <property type="nucleotide sequence ID" value="NZ_CP042436.1"/>
</dbReference>
<feature type="domain" description="ABC3 transporter permease C-terminal" evidence="7">
    <location>
        <begin position="298"/>
        <end position="412"/>
    </location>
</feature>
<name>A0A5B8UYR6_9SPHI</name>
<dbReference type="InterPro" id="IPR025857">
    <property type="entry name" value="MacB_PCD"/>
</dbReference>
<dbReference type="Pfam" id="PF02687">
    <property type="entry name" value="FtsX"/>
    <property type="match status" value="2"/>
</dbReference>
<keyword evidence="2" id="KW-1003">Cell membrane</keyword>
<evidence type="ECO:0000256" key="6">
    <source>
        <dbReference type="SAM" id="Phobius"/>
    </source>
</evidence>
<feature type="domain" description="MacB-like periplasmic core" evidence="8">
    <location>
        <begin position="20"/>
        <end position="247"/>
    </location>
</feature>
<keyword evidence="10" id="KW-1185">Reference proteome</keyword>
<keyword evidence="4 6" id="KW-1133">Transmembrane helix</keyword>
<feature type="domain" description="ABC3 transporter permease C-terminal" evidence="7">
    <location>
        <begin position="697"/>
        <end position="810"/>
    </location>
</feature>
<dbReference type="GO" id="GO:0022857">
    <property type="term" value="F:transmembrane transporter activity"/>
    <property type="evidence" value="ECO:0007669"/>
    <property type="project" value="TreeGrafter"/>
</dbReference>
<feature type="transmembrane region" description="Helical" evidence="6">
    <location>
        <begin position="21"/>
        <end position="41"/>
    </location>
</feature>
<dbReference type="OrthoDB" id="5933722at2"/>
<dbReference type="Pfam" id="PF12704">
    <property type="entry name" value="MacB_PCD"/>
    <property type="match status" value="1"/>
</dbReference>
<comment type="subcellular location">
    <subcellularLocation>
        <location evidence="1">Cell membrane</location>
        <topology evidence="1">Multi-pass membrane protein</topology>
    </subcellularLocation>
</comment>
<dbReference type="EMBL" id="CP042436">
    <property type="protein sequence ID" value="QEC64142.1"/>
    <property type="molecule type" value="Genomic_DNA"/>
</dbReference>
<evidence type="ECO:0000259" key="8">
    <source>
        <dbReference type="Pfam" id="PF12704"/>
    </source>
</evidence>
<evidence type="ECO:0000256" key="1">
    <source>
        <dbReference type="ARBA" id="ARBA00004651"/>
    </source>
</evidence>
<dbReference type="GO" id="GO:0005886">
    <property type="term" value="C:plasma membrane"/>
    <property type="evidence" value="ECO:0007669"/>
    <property type="project" value="UniProtKB-SubCell"/>
</dbReference>
<evidence type="ECO:0000256" key="3">
    <source>
        <dbReference type="ARBA" id="ARBA00022692"/>
    </source>
</evidence>
<evidence type="ECO:0000256" key="5">
    <source>
        <dbReference type="ARBA" id="ARBA00023136"/>
    </source>
</evidence>
<feature type="transmembrane region" description="Helical" evidence="6">
    <location>
        <begin position="694"/>
        <end position="719"/>
    </location>
</feature>
<dbReference type="PROSITE" id="PS51257">
    <property type="entry name" value="PROKAR_LIPOPROTEIN"/>
    <property type="match status" value="1"/>
</dbReference>
<dbReference type="KEGG" id="mgin:FRZ54_16675"/>
<organism evidence="9 10">
    <name type="scientific">Mucilaginibacter ginsenosidivorans</name>
    <dbReference type="NCBI Taxonomy" id="398053"/>
    <lineage>
        <taxon>Bacteria</taxon>
        <taxon>Pseudomonadati</taxon>
        <taxon>Bacteroidota</taxon>
        <taxon>Sphingobacteriia</taxon>
        <taxon>Sphingobacteriales</taxon>
        <taxon>Sphingobacteriaceae</taxon>
        <taxon>Mucilaginibacter</taxon>
    </lineage>
</organism>
<feature type="transmembrane region" description="Helical" evidence="6">
    <location>
        <begin position="746"/>
        <end position="766"/>
    </location>
</feature>
<proteinExistence type="predicted"/>
<dbReference type="AlphaFoldDB" id="A0A5B8UYR6"/>
<dbReference type="Proteomes" id="UP000321479">
    <property type="component" value="Chromosome"/>
</dbReference>
<evidence type="ECO:0000256" key="4">
    <source>
        <dbReference type="ARBA" id="ARBA00022989"/>
    </source>
</evidence>
<feature type="transmembrane region" description="Helical" evidence="6">
    <location>
        <begin position="436"/>
        <end position="460"/>
    </location>
</feature>
<keyword evidence="3 6" id="KW-0812">Transmembrane</keyword>
<evidence type="ECO:0000256" key="2">
    <source>
        <dbReference type="ARBA" id="ARBA00022475"/>
    </source>
</evidence>
<reference evidence="9 10" key="1">
    <citation type="journal article" date="2017" name="Curr. Microbiol.">
        <title>Mucilaginibacter ginsenosidivorans sp. nov., Isolated from Soil of Ginseng Field.</title>
        <authorList>
            <person name="Kim M.M."/>
            <person name="Siddiqi M.Z."/>
            <person name="Im W.T."/>
        </authorList>
    </citation>
    <scope>NUCLEOTIDE SEQUENCE [LARGE SCALE GENOMIC DNA]</scope>
    <source>
        <strain evidence="9 10">Gsoil 3017</strain>
    </source>
</reference>
<evidence type="ECO:0000313" key="9">
    <source>
        <dbReference type="EMBL" id="QEC64142.1"/>
    </source>
</evidence>
<keyword evidence="5 6" id="KW-0472">Membrane</keyword>
<dbReference type="PANTHER" id="PTHR30572">
    <property type="entry name" value="MEMBRANE COMPONENT OF TRANSPORTER-RELATED"/>
    <property type="match status" value="1"/>
</dbReference>
<evidence type="ECO:0000259" key="7">
    <source>
        <dbReference type="Pfam" id="PF02687"/>
    </source>
</evidence>
<gene>
    <name evidence="9" type="ORF">FRZ54_16675</name>
</gene>
<dbReference type="InterPro" id="IPR003838">
    <property type="entry name" value="ABC3_permease_C"/>
</dbReference>
<sequence length="817" mass="90743">MIKNYVKTAWRNLWKNKVFSSINILGLSLGMAACLLILQYVNFELSYDHFNKNADNIYRVVNDRYQNGKLIQHGTITYSAVGKAMKDDYPEVAANARVLNFGESTIAYKDKKIPKNPTYCVDNSLLSMFTFPASAGDEKAALAEVNTAVISETLARKLFDVKGEDFSSCVGQMVKMGTDTFPTKITAILKDAPKNSIFQFDILISYQTLIHTYGYKEADYDFHDSDFWHYIQLKPRTDYKAFNAKMAAFSQRHFQGNKVSGSVEKFYLQPLLNVHLYSDTEYENIKTASSTVVWGLLIIALFIIGIAWVNYINLATARAAERAMEVGVRKVTGATRGQLIRQFLTESLIINVFALGVAIILAVLTQPVFNDLVQQRLSLSFLFQKGLGGYVISAGLIVLVLTGIFISGFYPAFVLSSFKPILVLKGKYSSSKKGIALRKALVIGQFAITVVLITGSFVVFKQIKFMSSQKLGVDIDQVLVFGGPQVMSPDTGDTRAKAFLAELKQLSTVKDAATSFWVPGNETGRNFNIRADHTDPNAHYTMRFNGISTEYIKTYGMTLVAGRDFVPTDYAKKYEDLRSTILNVNATKLLGFKSPQAAIGQTMYNGQSKWAIIGVVADSHQKSLRYAIEPTFFRPQLRIGAQISVKMNTSNPTETIASIKALYDKFFPGNLFDYGFLDQRYNDQYKNDALFGKAFGIFGGFAIFIACLGLLGLSLFATIQRTKEIGVRKVLGASVTNIVLLLSRDFIKLVVIAIMIAIPIAWIILHKWLQDFAYHTGISWWIFGLSGIAAIMVALATISFQAVKAAGANPVKSLRSE</sequence>
<accession>A0A5B8UYR6</accession>
<evidence type="ECO:0000313" key="10">
    <source>
        <dbReference type="Proteomes" id="UP000321479"/>
    </source>
</evidence>
<feature type="transmembrane region" description="Helical" evidence="6">
    <location>
        <begin position="778"/>
        <end position="803"/>
    </location>
</feature>